<dbReference type="SUPFAM" id="SSF55486">
    <property type="entry name" value="Metalloproteases ('zincins'), catalytic domain"/>
    <property type="match status" value="1"/>
</dbReference>
<keyword evidence="2" id="KW-1185">Reference proteome</keyword>
<dbReference type="GO" id="GO:0008237">
    <property type="term" value="F:metallopeptidase activity"/>
    <property type="evidence" value="ECO:0007669"/>
    <property type="project" value="InterPro"/>
</dbReference>
<protein>
    <submittedName>
        <fullName evidence="1">Uncharacterized protein</fullName>
    </submittedName>
</protein>
<dbReference type="InterPro" id="IPR036439">
    <property type="entry name" value="Dockerin_dom_sf"/>
</dbReference>
<dbReference type="InterPro" id="IPR024079">
    <property type="entry name" value="MetalloPept_cat_dom_sf"/>
</dbReference>
<sequence>MKNSTLLSLFFLIPFYLTGQTSGVEECEFELSPLEAQIEDADFDLFHSEKPLFSKLNEMDTLFLPIRFTVFREDDGSMPLDRSGIPRSMVVQADADIAISNLNEVYDSIKIQFVQDGPINYIDDGRGLDGVVPISIFSFTSSNANFFIFPLSSGAAGRFNFLSFSFSPDNPYGPRGNGTVYISNTGAFVGKTLIHEMGHVLGLRHIFEGAFLYDNPADPIENSPMIFADRDWRELVIRENQPIGSVPFDRHNHETAGDRISDTPAWGLLSSNFPNPDDPDCFVYVDSIRGVENCSVGFTTQDNSYTGNYVDYNGHEIAGVEVGLSNLMSYNGSYRNNFTEEQYIFQSVKARRDAAKLWDISKGTQFVDTVQFWNTSVPIRSANIRLSHDDSSMVEGRYSHVTTPLDGSFSAKLFDSSVSAKSTLFGSGVRNREYVQDSDTSYAIYNYTKDDWLDDVTTNDIILLTRYILGRESLNSFQKLAADVSRDGHLSIFDIVAIRRVILGFDDEFKDYPSGPWQFVPEVVSQSSGFSVDPFKMTINGNTYYNEAPYIRSDFFFSPVLEGKAGFDAYKLGDVNGSSVERLTGGNISFEDCSEKETGEVVSVYASTFFGKNESLKYQIHPTVAKNIAGFQMEIEFDNTKLELMNRQVTAGTDLVERAAIETGVMTSGTNQQVMRWSNKIEKGLRTQVRLSYVFDGSNANSSQKIEPGEDMVELVFKTKEAGVDFSTAITMGTNIPFEVYEASGCVVREDFVSGVIQAVEGKSSSGSKVLSAYDKFNVSVSPNPVSDRATLIIKSLVDEKYEVTFYSMTTGEKIRSFTVATSGGYFYKNINTGDLPKDVFVVKIKGSQTNFSTKLVKL</sequence>
<evidence type="ECO:0000313" key="1">
    <source>
        <dbReference type="EMBL" id="SEQ40843.1"/>
    </source>
</evidence>
<dbReference type="CDD" id="cd14252">
    <property type="entry name" value="Dockerin_like"/>
    <property type="match status" value="1"/>
</dbReference>
<organism evidence="1 2">
    <name type="scientific">Neolewinella agarilytica</name>
    <dbReference type="NCBI Taxonomy" id="478744"/>
    <lineage>
        <taxon>Bacteria</taxon>
        <taxon>Pseudomonadati</taxon>
        <taxon>Bacteroidota</taxon>
        <taxon>Saprospiria</taxon>
        <taxon>Saprospirales</taxon>
        <taxon>Lewinellaceae</taxon>
        <taxon>Neolewinella</taxon>
    </lineage>
</organism>
<dbReference type="RefSeq" id="WP_090167853.1">
    <property type="nucleotide sequence ID" value="NZ_FOFB01000009.1"/>
</dbReference>
<dbReference type="OrthoDB" id="6278496at2"/>
<dbReference type="GO" id="GO:0000272">
    <property type="term" value="P:polysaccharide catabolic process"/>
    <property type="evidence" value="ECO:0007669"/>
    <property type="project" value="InterPro"/>
</dbReference>
<name>A0A1H9FTL8_9BACT</name>
<dbReference type="Proteomes" id="UP000199021">
    <property type="component" value="Unassembled WGS sequence"/>
</dbReference>
<accession>A0A1H9FTL8</accession>
<dbReference type="AlphaFoldDB" id="A0A1H9FTL8"/>
<dbReference type="InParanoid" id="A0A1H9FTL8"/>
<reference evidence="2" key="1">
    <citation type="submission" date="2016-10" db="EMBL/GenBank/DDBJ databases">
        <authorList>
            <person name="Varghese N."/>
            <person name="Submissions S."/>
        </authorList>
    </citation>
    <scope>NUCLEOTIDE SEQUENCE [LARGE SCALE GENOMIC DNA]</scope>
    <source>
        <strain evidence="2">DSM 24740</strain>
    </source>
</reference>
<dbReference type="Gene3D" id="1.10.1330.10">
    <property type="entry name" value="Dockerin domain"/>
    <property type="match status" value="1"/>
</dbReference>
<gene>
    <name evidence="1" type="ORF">SAMN05444359_10984</name>
</gene>
<dbReference type="Gene3D" id="3.40.390.10">
    <property type="entry name" value="Collagenase (Catalytic Domain)"/>
    <property type="match status" value="1"/>
</dbReference>
<proteinExistence type="predicted"/>
<evidence type="ECO:0000313" key="2">
    <source>
        <dbReference type="Proteomes" id="UP000199021"/>
    </source>
</evidence>
<dbReference type="SUPFAM" id="SSF63446">
    <property type="entry name" value="Type I dockerin domain"/>
    <property type="match status" value="1"/>
</dbReference>
<dbReference type="EMBL" id="FOFB01000009">
    <property type="protein sequence ID" value="SEQ40843.1"/>
    <property type="molecule type" value="Genomic_DNA"/>
</dbReference>